<evidence type="ECO:0000313" key="7">
    <source>
        <dbReference type="EMBL" id="SVC45606.1"/>
    </source>
</evidence>
<proteinExistence type="predicted"/>
<evidence type="ECO:0000256" key="4">
    <source>
        <dbReference type="ARBA" id="ARBA00022989"/>
    </source>
</evidence>
<evidence type="ECO:0008006" key="8">
    <source>
        <dbReference type="Google" id="ProtNLM"/>
    </source>
</evidence>
<keyword evidence="3 6" id="KW-0812">Transmembrane</keyword>
<dbReference type="GO" id="GO:0005886">
    <property type="term" value="C:plasma membrane"/>
    <property type="evidence" value="ECO:0007669"/>
    <property type="project" value="UniProtKB-SubCell"/>
</dbReference>
<organism evidence="7">
    <name type="scientific">marine metagenome</name>
    <dbReference type="NCBI Taxonomy" id="408172"/>
    <lineage>
        <taxon>unclassified sequences</taxon>
        <taxon>metagenomes</taxon>
        <taxon>ecological metagenomes</taxon>
    </lineage>
</organism>
<evidence type="ECO:0000256" key="1">
    <source>
        <dbReference type="ARBA" id="ARBA00004651"/>
    </source>
</evidence>
<reference evidence="7" key="1">
    <citation type="submission" date="2018-05" db="EMBL/GenBank/DDBJ databases">
        <authorList>
            <person name="Lanie J.A."/>
            <person name="Ng W.-L."/>
            <person name="Kazmierczak K.M."/>
            <person name="Andrzejewski T.M."/>
            <person name="Davidsen T.M."/>
            <person name="Wayne K.J."/>
            <person name="Tettelin H."/>
            <person name="Glass J.I."/>
            <person name="Rusch D."/>
            <person name="Podicherti R."/>
            <person name="Tsui H.-C.T."/>
            <person name="Winkler M.E."/>
        </authorList>
    </citation>
    <scope>NUCLEOTIDE SEQUENCE</scope>
</reference>
<feature type="transmembrane region" description="Helical" evidence="6">
    <location>
        <begin position="21"/>
        <end position="39"/>
    </location>
</feature>
<dbReference type="EMBL" id="UINC01092217">
    <property type="protein sequence ID" value="SVC45606.1"/>
    <property type="molecule type" value="Genomic_DNA"/>
</dbReference>
<accession>A0A382M9T4</accession>
<gene>
    <name evidence="7" type="ORF">METZ01_LOCUS298460</name>
</gene>
<evidence type="ECO:0000256" key="3">
    <source>
        <dbReference type="ARBA" id="ARBA00022692"/>
    </source>
</evidence>
<evidence type="ECO:0000256" key="6">
    <source>
        <dbReference type="SAM" id="Phobius"/>
    </source>
</evidence>
<evidence type="ECO:0000256" key="2">
    <source>
        <dbReference type="ARBA" id="ARBA00022475"/>
    </source>
</evidence>
<comment type="subcellular location">
    <subcellularLocation>
        <location evidence="1">Cell membrane</location>
        <topology evidence="1">Multi-pass membrane protein</topology>
    </subcellularLocation>
</comment>
<feature type="non-terminal residue" evidence="7">
    <location>
        <position position="1"/>
    </location>
</feature>
<keyword evidence="2" id="KW-1003">Cell membrane</keyword>
<keyword evidence="5 6" id="KW-0472">Membrane</keyword>
<name>A0A382M9T4_9ZZZZ</name>
<sequence length="78" mass="8048">CANIIIVMFGAALASHVKKSGAALGFAMSIGICFTYWGMLRISQAFGHAGSLSPDLAAWGPNLIFGALALGLILRAPK</sequence>
<protein>
    <recommendedName>
        <fullName evidence="8">LptF/LptG family permease</fullName>
    </recommendedName>
</protein>
<feature type="transmembrane region" description="Helical" evidence="6">
    <location>
        <begin position="59"/>
        <end position="76"/>
    </location>
</feature>
<dbReference type="AlphaFoldDB" id="A0A382M9T4"/>
<keyword evidence="4 6" id="KW-1133">Transmembrane helix</keyword>
<dbReference type="Pfam" id="PF03739">
    <property type="entry name" value="LptF_LptG"/>
    <property type="match status" value="1"/>
</dbReference>
<evidence type="ECO:0000256" key="5">
    <source>
        <dbReference type="ARBA" id="ARBA00023136"/>
    </source>
</evidence>
<dbReference type="InterPro" id="IPR005495">
    <property type="entry name" value="LptG/LptF_permease"/>
</dbReference>